<dbReference type="PANTHER" id="PTHR46737">
    <property type="entry name" value="OS02G0827600 PROTEIN"/>
    <property type="match status" value="1"/>
</dbReference>
<keyword evidence="1" id="KW-0812">Transmembrane</keyword>
<dbReference type="Pfam" id="PF12049">
    <property type="entry name" value="DUF3531"/>
    <property type="match status" value="1"/>
</dbReference>
<evidence type="ECO:0000313" key="3">
    <source>
        <dbReference type="Proteomes" id="UP001141552"/>
    </source>
</evidence>
<feature type="transmembrane region" description="Helical" evidence="1">
    <location>
        <begin position="26"/>
        <end position="47"/>
    </location>
</feature>
<keyword evidence="3" id="KW-1185">Reference proteome</keyword>
<comment type="caution">
    <text evidence="2">The sequence shown here is derived from an EMBL/GenBank/DDBJ whole genome shotgun (WGS) entry which is preliminary data.</text>
</comment>
<protein>
    <submittedName>
        <fullName evidence="2">Uncharacterized protein</fullName>
    </submittedName>
</protein>
<dbReference type="AlphaFoldDB" id="A0A9Q0F5X1"/>
<dbReference type="OrthoDB" id="2014339at2759"/>
<sequence length="226" mass="25481">MGAWLLMRRGFGGIWLHLLCVLTVRFWIWILGLELDFGFGFCWWLQLRGGRRRRRRRRLGGCGYGGSGGDGGGERLILCRSFCYASVGLERCLKERGEVEAEAMLGAAELLSYVGIVSEGAFWMRAFVLRLGKQGLVEFGFNGGAHGYSWAESMVRVDFRKLSQSEVGKRLEYDPIEAPNMRPTTIYNIGDLDIEENLARIWVNIVIAQPLLLDVLINALTQISIE</sequence>
<keyword evidence="1" id="KW-0472">Membrane</keyword>
<dbReference type="InterPro" id="IPR021920">
    <property type="entry name" value="DUF3531"/>
</dbReference>
<name>A0A9Q0F5X1_9ROSI</name>
<dbReference type="Proteomes" id="UP001141552">
    <property type="component" value="Unassembled WGS sequence"/>
</dbReference>
<organism evidence="2 3">
    <name type="scientific">Turnera subulata</name>
    <dbReference type="NCBI Taxonomy" id="218843"/>
    <lineage>
        <taxon>Eukaryota</taxon>
        <taxon>Viridiplantae</taxon>
        <taxon>Streptophyta</taxon>
        <taxon>Embryophyta</taxon>
        <taxon>Tracheophyta</taxon>
        <taxon>Spermatophyta</taxon>
        <taxon>Magnoliopsida</taxon>
        <taxon>eudicotyledons</taxon>
        <taxon>Gunneridae</taxon>
        <taxon>Pentapetalae</taxon>
        <taxon>rosids</taxon>
        <taxon>fabids</taxon>
        <taxon>Malpighiales</taxon>
        <taxon>Passifloraceae</taxon>
        <taxon>Turnera</taxon>
    </lineage>
</organism>
<keyword evidence="1" id="KW-1133">Transmembrane helix</keyword>
<proteinExistence type="predicted"/>
<reference evidence="2" key="2">
    <citation type="journal article" date="2023" name="Plants (Basel)">
        <title>Annotation of the Turnera subulata (Passifloraceae) Draft Genome Reveals the S-Locus Evolved after the Divergence of Turneroideae from Passifloroideae in a Stepwise Manner.</title>
        <authorList>
            <person name="Henning P.M."/>
            <person name="Roalson E.H."/>
            <person name="Mir W."/>
            <person name="McCubbin A.G."/>
            <person name="Shore J.S."/>
        </authorList>
    </citation>
    <scope>NUCLEOTIDE SEQUENCE</scope>
    <source>
        <strain evidence="2">F60SS</strain>
    </source>
</reference>
<dbReference type="EMBL" id="JAKUCV010007187">
    <property type="protein sequence ID" value="KAJ4824437.1"/>
    <property type="molecule type" value="Genomic_DNA"/>
</dbReference>
<dbReference type="PANTHER" id="PTHR46737:SF3">
    <property type="entry name" value="OXIDOREDUCTASE_TRANSITION METAL ION-BINDING PROTEIN (DUF3531)"/>
    <property type="match status" value="1"/>
</dbReference>
<gene>
    <name evidence="2" type="ORF">Tsubulata_023770</name>
</gene>
<reference evidence="2" key="1">
    <citation type="submission" date="2022-02" db="EMBL/GenBank/DDBJ databases">
        <authorList>
            <person name="Henning P.M."/>
            <person name="McCubbin A.G."/>
            <person name="Shore J.S."/>
        </authorList>
    </citation>
    <scope>NUCLEOTIDE SEQUENCE</scope>
    <source>
        <strain evidence="2">F60SS</strain>
        <tissue evidence="2">Leaves</tissue>
    </source>
</reference>
<evidence type="ECO:0000256" key="1">
    <source>
        <dbReference type="SAM" id="Phobius"/>
    </source>
</evidence>
<accession>A0A9Q0F5X1</accession>
<evidence type="ECO:0000313" key="2">
    <source>
        <dbReference type="EMBL" id="KAJ4824437.1"/>
    </source>
</evidence>